<gene>
    <name evidence="1" type="ORF">NE398_13530</name>
</gene>
<reference evidence="1" key="1">
    <citation type="submission" date="2022-05" db="EMBL/GenBank/DDBJ databases">
        <title>Draft genome sequence of Clostridium tertium strain CP3 isolated from Peru.</title>
        <authorList>
            <person name="Hurtado R."/>
            <person name="Lima L."/>
            <person name="Sousa T."/>
            <person name="Jaiswal A.K."/>
            <person name="Tiwari S."/>
            <person name="Maturrano L."/>
            <person name="Brenig B."/>
            <person name="Azevedo V."/>
        </authorList>
    </citation>
    <scope>NUCLEOTIDE SEQUENCE</scope>
    <source>
        <strain evidence="1">CP3</strain>
    </source>
</reference>
<accession>A0A9X3XNB9</accession>
<comment type="caution">
    <text evidence="1">The sequence shown here is derived from an EMBL/GenBank/DDBJ whole genome shotgun (WGS) entry which is preliminary data.</text>
</comment>
<sequence>MAERLRVIIEFSKNKEKDILMYQEFMKYSNSGATVKDMLFKVTPLPNIDNVTQKE</sequence>
<dbReference type="EMBL" id="JAMRYU010000013">
    <property type="protein sequence ID" value="MDC4241184.1"/>
    <property type="molecule type" value="Genomic_DNA"/>
</dbReference>
<dbReference type="Proteomes" id="UP001141183">
    <property type="component" value="Unassembled WGS sequence"/>
</dbReference>
<keyword evidence="2" id="KW-1185">Reference proteome</keyword>
<dbReference type="AlphaFoldDB" id="A0A9X3XNB9"/>
<evidence type="ECO:0000313" key="1">
    <source>
        <dbReference type="EMBL" id="MDC4241184.1"/>
    </source>
</evidence>
<protein>
    <submittedName>
        <fullName evidence="1">Uncharacterized protein</fullName>
    </submittedName>
</protein>
<organism evidence="1 2">
    <name type="scientific">Clostridium tertium</name>
    <dbReference type="NCBI Taxonomy" id="1559"/>
    <lineage>
        <taxon>Bacteria</taxon>
        <taxon>Bacillati</taxon>
        <taxon>Bacillota</taxon>
        <taxon>Clostridia</taxon>
        <taxon>Eubacteriales</taxon>
        <taxon>Clostridiaceae</taxon>
        <taxon>Clostridium</taxon>
    </lineage>
</organism>
<proteinExistence type="predicted"/>
<dbReference type="RefSeq" id="WP_272470496.1">
    <property type="nucleotide sequence ID" value="NZ_JAMRYU010000013.1"/>
</dbReference>
<evidence type="ECO:0000313" key="2">
    <source>
        <dbReference type="Proteomes" id="UP001141183"/>
    </source>
</evidence>
<name>A0A9X3XNB9_9CLOT</name>